<dbReference type="InterPro" id="IPR001608">
    <property type="entry name" value="Ala_racemase_N"/>
</dbReference>
<feature type="domain" description="Alanine racemase N-terminal" evidence="1">
    <location>
        <begin position="34"/>
        <end position="263"/>
    </location>
</feature>
<keyword evidence="4" id="KW-1185">Reference proteome</keyword>
<comment type="caution">
    <text evidence="3">The sequence shown here is derived from an EMBL/GenBank/DDBJ whole genome shotgun (WGS) entry which is preliminary data.</text>
</comment>
<proteinExistence type="predicted"/>
<evidence type="ECO:0000313" key="3">
    <source>
        <dbReference type="EMBL" id="OYD06814.1"/>
    </source>
</evidence>
<sequence>MFLPVTISRNPQLIEWAVHWHRTGKIRPNTYVLDLDAIEYNTRCLAKAARYHGIQLYMMTKQIGRNPEAAQAIAKNGIHKAVAVDPWEALHLAKAGIELGNVGHLVQIPSSMVEEVVSCRPEVITVYSVEKAAEISRAAQKQGRVQEILLKVTGEGDVVYEGQWGGFRETELLAELRGIESLPGVSLAGVTAFPCLLYDGQKAVPTPNAQTLLRCARKLEQKQKHPLKQINAPSVTAYTTLPLLKKMGATHGEPGHALTGTTPLHRHPGQKEIPAMVYISEISHIDEKIAYAYSGGHYRRSRVQEALVGKTFDRMKTRPARTLDLAPDAIDYYTGLQPDGPVEVGDTVVYAFRTQIFVTRSEVAVISGLQTGRPQIRGLYDSSGKQIR</sequence>
<dbReference type="RefSeq" id="WP_094265377.1">
    <property type="nucleotide sequence ID" value="NZ_NOWF01000009.1"/>
</dbReference>
<dbReference type="Pfam" id="PF21279">
    <property type="entry name" value="YhfX-like_C"/>
    <property type="match status" value="1"/>
</dbReference>
<evidence type="ECO:0000259" key="1">
    <source>
        <dbReference type="Pfam" id="PF01168"/>
    </source>
</evidence>
<evidence type="ECO:0000313" key="4">
    <source>
        <dbReference type="Proteomes" id="UP000215459"/>
    </source>
</evidence>
<dbReference type="AlphaFoldDB" id="A0A235B3F2"/>
<organism evidence="3 4">
    <name type="scientific">Paludifilum halophilum</name>
    <dbReference type="NCBI Taxonomy" id="1642702"/>
    <lineage>
        <taxon>Bacteria</taxon>
        <taxon>Bacillati</taxon>
        <taxon>Bacillota</taxon>
        <taxon>Bacilli</taxon>
        <taxon>Bacillales</taxon>
        <taxon>Thermoactinomycetaceae</taxon>
        <taxon>Paludifilum</taxon>
    </lineage>
</organism>
<dbReference type="EMBL" id="NOWF01000009">
    <property type="protein sequence ID" value="OYD06814.1"/>
    <property type="molecule type" value="Genomic_DNA"/>
</dbReference>
<dbReference type="Pfam" id="PF01168">
    <property type="entry name" value="Ala_racemase_N"/>
    <property type="match status" value="1"/>
</dbReference>
<feature type="domain" description="YhfX-like C-terminal" evidence="2">
    <location>
        <begin position="277"/>
        <end position="376"/>
    </location>
</feature>
<dbReference type="InterPro" id="IPR029066">
    <property type="entry name" value="PLP-binding_barrel"/>
</dbReference>
<dbReference type="OrthoDB" id="3189402at2"/>
<evidence type="ECO:0000259" key="2">
    <source>
        <dbReference type="Pfam" id="PF21279"/>
    </source>
</evidence>
<dbReference type="Proteomes" id="UP000215459">
    <property type="component" value="Unassembled WGS sequence"/>
</dbReference>
<accession>A0A235B3F2</accession>
<gene>
    <name evidence="3" type="ORF">CHM34_14780</name>
</gene>
<protein>
    <submittedName>
        <fullName evidence="3">Uncharacterized protein</fullName>
    </submittedName>
</protein>
<dbReference type="Gene3D" id="2.40.37.30">
    <property type="match status" value="2"/>
</dbReference>
<reference evidence="3 4" key="1">
    <citation type="submission" date="2017-07" db="EMBL/GenBank/DDBJ databases">
        <title>The genome sequence of Paludifilum halophilum highlights mechanisms for microbial adaptation to high salt environemnts.</title>
        <authorList>
            <person name="Belbahri L."/>
        </authorList>
    </citation>
    <scope>NUCLEOTIDE SEQUENCE [LARGE SCALE GENOMIC DNA]</scope>
    <source>
        <strain evidence="3 4">DSM 102817</strain>
    </source>
</reference>
<dbReference type="SUPFAM" id="SSF51419">
    <property type="entry name" value="PLP-binding barrel"/>
    <property type="match status" value="1"/>
</dbReference>
<dbReference type="InterPro" id="IPR048449">
    <property type="entry name" value="YhfX-like_C"/>
</dbReference>
<name>A0A235B3F2_9BACL</name>